<keyword evidence="1" id="KW-1133">Transmembrane helix</keyword>
<dbReference type="InterPro" id="IPR046498">
    <property type="entry name" value="Rv1476-like"/>
</dbReference>
<gene>
    <name evidence="2" type="ORF">H9627_08750</name>
</gene>
<dbReference type="AlphaFoldDB" id="A0A8I0LCH1"/>
<evidence type="ECO:0000313" key="2">
    <source>
        <dbReference type="EMBL" id="MBD8030406.1"/>
    </source>
</evidence>
<dbReference type="Proteomes" id="UP000650224">
    <property type="component" value="Unassembled WGS sequence"/>
</dbReference>
<keyword evidence="3" id="KW-1185">Reference proteome</keyword>
<name>A0A8I0LCH1_9CORY</name>
<feature type="transmembrane region" description="Helical" evidence="1">
    <location>
        <begin position="137"/>
        <end position="158"/>
    </location>
</feature>
<reference evidence="2 3" key="1">
    <citation type="submission" date="2020-08" db="EMBL/GenBank/DDBJ databases">
        <title>A Genomic Blueprint of the Chicken Gut Microbiome.</title>
        <authorList>
            <person name="Gilroy R."/>
            <person name="Ravi A."/>
            <person name="Getino M."/>
            <person name="Pursley I."/>
            <person name="Horton D.L."/>
            <person name="Alikhan N.-F."/>
            <person name="Baker D."/>
            <person name="Gharbi K."/>
            <person name="Hall N."/>
            <person name="Watson M."/>
            <person name="Adriaenssens E.M."/>
            <person name="Foster-Nyarko E."/>
            <person name="Jarju S."/>
            <person name="Secka A."/>
            <person name="Antonio M."/>
            <person name="Oren A."/>
            <person name="Chaudhuri R."/>
            <person name="La Ragione R.M."/>
            <person name="Hildebrand F."/>
            <person name="Pallen M.J."/>
        </authorList>
    </citation>
    <scope>NUCLEOTIDE SEQUENCE [LARGE SCALE GENOMIC DNA]</scope>
    <source>
        <strain evidence="2 3">Sa1YVA5</strain>
    </source>
</reference>
<dbReference type="RefSeq" id="WP_191733624.1">
    <property type="nucleotide sequence ID" value="NZ_JACSPR010000005.1"/>
</dbReference>
<dbReference type="EMBL" id="JACSPR010000005">
    <property type="protein sequence ID" value="MBD8030406.1"/>
    <property type="molecule type" value="Genomic_DNA"/>
</dbReference>
<proteinExistence type="predicted"/>
<dbReference type="Pfam" id="PF20381">
    <property type="entry name" value="Rv1476"/>
    <property type="match status" value="1"/>
</dbReference>
<keyword evidence="1" id="KW-0812">Transmembrane</keyword>
<evidence type="ECO:0000256" key="1">
    <source>
        <dbReference type="SAM" id="Phobius"/>
    </source>
</evidence>
<comment type="caution">
    <text evidence="2">The sequence shown here is derived from an EMBL/GenBank/DDBJ whole genome shotgun (WGS) entry which is preliminary data.</text>
</comment>
<sequence>MIPDNIDIDALARDLEDDAVAMGAEMREQHPAMEEELSRIAEEAADGEFGTLGYVVLDSTPPVTADLRDIAQELVNTTSFDTVAVRSPGSGAVVSDIHARASLEAAQHEMLGTPDYVEGASLLVRDVTGSPLADIDWAQMALLGGVVLAVVLVLALLFTRRRPLETQNL</sequence>
<protein>
    <submittedName>
        <fullName evidence="2">Uncharacterized protein</fullName>
    </submittedName>
</protein>
<organism evidence="2 3">
    <name type="scientific">Corynebacterium gallinarum</name>
    <dbReference type="NCBI Taxonomy" id="2762214"/>
    <lineage>
        <taxon>Bacteria</taxon>
        <taxon>Bacillati</taxon>
        <taxon>Actinomycetota</taxon>
        <taxon>Actinomycetes</taxon>
        <taxon>Mycobacteriales</taxon>
        <taxon>Corynebacteriaceae</taxon>
        <taxon>Corynebacterium</taxon>
    </lineage>
</organism>
<accession>A0A8I0LCH1</accession>
<keyword evidence="1" id="KW-0472">Membrane</keyword>
<evidence type="ECO:0000313" key="3">
    <source>
        <dbReference type="Proteomes" id="UP000650224"/>
    </source>
</evidence>